<reference evidence="8 9" key="1">
    <citation type="submission" date="2019-03" db="EMBL/GenBank/DDBJ databases">
        <title>Genomic Encyclopedia of Type Strains, Phase IV (KMG-IV): sequencing the most valuable type-strain genomes for metagenomic binning, comparative biology and taxonomic classification.</title>
        <authorList>
            <person name="Goeker M."/>
        </authorList>
    </citation>
    <scope>NUCLEOTIDE SEQUENCE [LARGE SCALE GENOMIC DNA]</scope>
    <source>
        <strain evidence="8 9">DSM 100556</strain>
    </source>
</reference>
<keyword evidence="8" id="KW-0966">Cell projection</keyword>
<comment type="subcellular location">
    <subcellularLocation>
        <location evidence="5">Secreted</location>
    </subcellularLocation>
    <subcellularLocation>
        <location evidence="5">Bacterial flagellum</location>
    </subcellularLocation>
</comment>
<feature type="coiled-coil region" evidence="5">
    <location>
        <begin position="613"/>
        <end position="640"/>
    </location>
</feature>
<evidence type="ECO:0000313" key="8">
    <source>
        <dbReference type="EMBL" id="TCL54016.1"/>
    </source>
</evidence>
<evidence type="ECO:0000259" key="7">
    <source>
        <dbReference type="Pfam" id="PF07195"/>
    </source>
</evidence>
<dbReference type="GO" id="GO:0007155">
    <property type="term" value="P:cell adhesion"/>
    <property type="evidence" value="ECO:0007669"/>
    <property type="project" value="InterPro"/>
</dbReference>
<feature type="domain" description="Flagellar hook-associated protein 2 N-terminal" evidence="6">
    <location>
        <begin position="10"/>
        <end position="106"/>
    </location>
</feature>
<dbReference type="EMBL" id="SLUO01000023">
    <property type="protein sequence ID" value="TCL54016.1"/>
    <property type="molecule type" value="Genomic_DNA"/>
</dbReference>
<dbReference type="GO" id="GO:0005576">
    <property type="term" value="C:extracellular region"/>
    <property type="evidence" value="ECO:0007669"/>
    <property type="project" value="UniProtKB-SubCell"/>
</dbReference>
<dbReference type="OrthoDB" id="9776025at2"/>
<keyword evidence="4 5" id="KW-0975">Bacterial flagellum</keyword>
<dbReference type="GO" id="GO:0071973">
    <property type="term" value="P:bacterial-type flagellum-dependent cell motility"/>
    <property type="evidence" value="ECO:0007669"/>
    <property type="project" value="TreeGrafter"/>
</dbReference>
<comment type="function">
    <text evidence="5">Required for morphogenesis and for the elongation of the flagellar filament by facilitating polymerization of the flagellin monomers at the tip of growing filament. Forms a capping structure, which prevents flagellin subunits (transported through the central channel of the flagellum) from leaking out without polymerization at the distal end.</text>
</comment>
<evidence type="ECO:0000256" key="1">
    <source>
        <dbReference type="ARBA" id="ARBA00009764"/>
    </source>
</evidence>
<dbReference type="InterPro" id="IPR010809">
    <property type="entry name" value="FliD_C"/>
</dbReference>
<sequence length="668" mass="72953">MPIRITGMNSGLDTESIITELMKVQQTKVDKVKKQQTKLQWKQDAWKTLNTKVHSFFTGTLNNMRTASDYSKKTTDISNSSVASVVTSDSAMNATQKMTIKETAASGYLTGGQLNGSYTKSSKLTDLGIEEGSSFSVTVNGKTTDVTVTSGMTINQLLSNLQSAGVDANFDEKNQRFFISSKKSGVDNDFSLTASNSKGTAALEKLQILSYDTASLAEYKKYKDMDGDITATQAAIDAEVTQRLTAYLSQRTTLTETLNKQQEQITTAENSYRSKYSEEISAQSSGGLDSLITAKKAEIESLKESGTEADLKIATDELSELQEKKTYVDAYEKSKTSLASTQTSLDAIADYVDEDGNAKSTLITEATSKIEAKIQTAKDLIEGGMTGSDAVRISGSDAVITLNGMEYKSTSNVFEVNGLTITVLGNKGDEVTLTTRQDTDGIYDMIKKFIKEYNSLINEMDKLYNAESSKGYEPLTSDEKDEMSDSEVEEWETKIKDSILRGDSNLSTIASGLKSIMLGGVEVNGSKVYLANFGIETLGYFSSADNEKNAYHISGDADDSSVSTNEDKLKAAIASDPDSVIEFFSGLSQKLYTNLNSLTSSTDFRSFGSIYDDKKMKEDYNNYTTKIKQMEEKLKAMEDKYYNQFSAMETALAKLQSNQSAVTSLLGG</sequence>
<comment type="similarity">
    <text evidence="1 5">Belongs to the FliD family.</text>
</comment>
<dbReference type="PANTHER" id="PTHR30288:SF0">
    <property type="entry name" value="FLAGELLAR HOOK-ASSOCIATED PROTEIN 2"/>
    <property type="match status" value="1"/>
</dbReference>
<dbReference type="AlphaFoldDB" id="A0A4R1QKA7"/>
<dbReference type="GO" id="GO:0009424">
    <property type="term" value="C:bacterial-type flagellum hook"/>
    <property type="evidence" value="ECO:0007669"/>
    <property type="project" value="UniProtKB-UniRule"/>
</dbReference>
<keyword evidence="3 5" id="KW-0175">Coiled coil</keyword>
<keyword evidence="8" id="KW-0282">Flagellum</keyword>
<evidence type="ECO:0000313" key="9">
    <source>
        <dbReference type="Proteomes" id="UP000295718"/>
    </source>
</evidence>
<feature type="domain" description="Flagellar hook-associated protein 2 C-terminal" evidence="7">
    <location>
        <begin position="395"/>
        <end position="657"/>
    </location>
</feature>
<accession>A0A4R1QKA7</accession>
<name>A0A4R1QKA7_9FIRM</name>
<evidence type="ECO:0000256" key="5">
    <source>
        <dbReference type="RuleBase" id="RU362066"/>
    </source>
</evidence>
<gene>
    <name evidence="8" type="ORF">EDD76_12327</name>
</gene>
<comment type="caution">
    <text evidence="8">The sequence shown here is derived from an EMBL/GenBank/DDBJ whole genome shotgun (WGS) entry which is preliminary data.</text>
</comment>
<protein>
    <recommendedName>
        <fullName evidence="5">Flagellar hook-associated protein 2</fullName>
        <shortName evidence="5">HAP2</shortName>
    </recommendedName>
    <alternativeName>
        <fullName evidence="5">Flagellar cap protein</fullName>
    </alternativeName>
</protein>
<comment type="subunit">
    <text evidence="2 5">Homopentamer.</text>
</comment>
<evidence type="ECO:0000256" key="3">
    <source>
        <dbReference type="ARBA" id="ARBA00023054"/>
    </source>
</evidence>
<dbReference type="InterPro" id="IPR040026">
    <property type="entry name" value="FliD"/>
</dbReference>
<dbReference type="InterPro" id="IPR003481">
    <property type="entry name" value="FliD_N"/>
</dbReference>
<evidence type="ECO:0000256" key="4">
    <source>
        <dbReference type="ARBA" id="ARBA00023143"/>
    </source>
</evidence>
<keyword evidence="8" id="KW-0969">Cilium</keyword>
<evidence type="ECO:0000259" key="6">
    <source>
        <dbReference type="Pfam" id="PF02465"/>
    </source>
</evidence>
<keyword evidence="9" id="KW-1185">Reference proteome</keyword>
<keyword evidence="5" id="KW-0964">Secreted</keyword>
<dbReference type="Pfam" id="PF07195">
    <property type="entry name" value="FliD_C"/>
    <property type="match status" value="1"/>
</dbReference>
<dbReference type="Proteomes" id="UP000295718">
    <property type="component" value="Unassembled WGS sequence"/>
</dbReference>
<proteinExistence type="inferred from homology"/>
<dbReference type="GO" id="GO:0009421">
    <property type="term" value="C:bacterial-type flagellum filament cap"/>
    <property type="evidence" value="ECO:0007669"/>
    <property type="project" value="InterPro"/>
</dbReference>
<dbReference type="Pfam" id="PF02465">
    <property type="entry name" value="FliD_N"/>
    <property type="match status" value="1"/>
</dbReference>
<dbReference type="PANTHER" id="PTHR30288">
    <property type="entry name" value="FLAGELLAR CAP/ASSEMBLY PROTEIN FLID"/>
    <property type="match status" value="1"/>
</dbReference>
<evidence type="ECO:0000256" key="2">
    <source>
        <dbReference type="ARBA" id="ARBA00011255"/>
    </source>
</evidence>
<dbReference type="STRING" id="1469948.GCA_000732725_02381"/>
<dbReference type="RefSeq" id="WP_031391063.1">
    <property type="nucleotide sequence ID" value="NZ_JPNB01000002.1"/>
</dbReference>
<organism evidence="8 9">
    <name type="scientific">Kineothrix alysoides</name>
    <dbReference type="NCBI Taxonomy" id="1469948"/>
    <lineage>
        <taxon>Bacteria</taxon>
        <taxon>Bacillati</taxon>
        <taxon>Bacillota</taxon>
        <taxon>Clostridia</taxon>
        <taxon>Lachnospirales</taxon>
        <taxon>Lachnospiraceae</taxon>
        <taxon>Kineothrix</taxon>
    </lineage>
</organism>